<dbReference type="EMBL" id="FWEU01000001">
    <property type="protein sequence ID" value="SLM23359.1"/>
    <property type="molecule type" value="Genomic_DNA"/>
</dbReference>
<gene>
    <name evidence="1" type="ORF">SAMN04488690_1051</name>
</gene>
<dbReference type="Proteomes" id="UP000191133">
    <property type="component" value="Unassembled WGS sequence"/>
</dbReference>
<dbReference type="AlphaFoldDB" id="A0A1W1GVI5"/>
<accession>A0A1W1GVI5</accession>
<proteinExistence type="predicted"/>
<protein>
    <submittedName>
        <fullName evidence="1">Uncharacterized protein</fullName>
    </submittedName>
</protein>
<evidence type="ECO:0000313" key="1">
    <source>
        <dbReference type="EMBL" id="SLM23359.1"/>
    </source>
</evidence>
<reference evidence="2" key="1">
    <citation type="submission" date="2016-10" db="EMBL/GenBank/DDBJ databases">
        <authorList>
            <person name="Varghese N."/>
        </authorList>
    </citation>
    <scope>NUCLEOTIDE SEQUENCE [LARGE SCALE GENOMIC DNA]</scope>
    <source>
        <strain evidence="2">92MFCol6.1</strain>
    </source>
</reference>
<sequence>MTLPPPAPQGRAPLGLGNGMLRMSELLNLGNGICRKVQLSSRLSKRLDYVSNFRPPAPFNCGNSGIGGALRGSLKKCIAFRVHVDDVRRDAHLQSHIILRQVSPCFVVERDQLQKVFEALYRASDVASRQVVTVLGQQFGNHFLRSTQDLCPLLHRLHPSYVHIAISIGLSFDLPFTKQVSFTGVLPSPISDNPSACRCHPVGPTSRLGPNQNPSRYRPGGKCSSCKQQCLLRHPCLGFHYFPYNVLSVRGILA</sequence>
<evidence type="ECO:0000313" key="2">
    <source>
        <dbReference type="Proteomes" id="UP000191133"/>
    </source>
</evidence>
<organism evidence="1 2">
    <name type="scientific">Stenotrophomonas indicatrix</name>
    <dbReference type="NCBI Taxonomy" id="2045451"/>
    <lineage>
        <taxon>Bacteria</taxon>
        <taxon>Pseudomonadati</taxon>
        <taxon>Pseudomonadota</taxon>
        <taxon>Gammaproteobacteria</taxon>
        <taxon>Lysobacterales</taxon>
        <taxon>Lysobacteraceae</taxon>
        <taxon>Stenotrophomonas</taxon>
    </lineage>
</organism>
<name>A0A1W1GVI5_9GAMM</name>